<name>A0A1T1AS66_RHOFE</name>
<accession>A0A1T1AS66</accession>
<comment type="caution">
    <text evidence="1">The sequence shown here is derived from an EMBL/GenBank/DDBJ whole genome shotgun (WGS) entry which is preliminary data.</text>
</comment>
<dbReference type="Proteomes" id="UP000190750">
    <property type="component" value="Unassembled WGS sequence"/>
</dbReference>
<dbReference type="InterPro" id="IPR049744">
    <property type="entry name" value="CC/Se_fam"/>
</dbReference>
<dbReference type="EMBL" id="MTJN01000002">
    <property type="protein sequence ID" value="OOV06815.1"/>
    <property type="molecule type" value="Genomic_DNA"/>
</dbReference>
<dbReference type="AlphaFoldDB" id="A0A1T1AS66"/>
<sequence length="97" mass="10842">MKTMLTLSKDALELIAERRQSVVIDVPQTVHGCCIEITPCPSVRLGKPRVPDQHSLQQIQGADVFVPHDFPSMLPLSIRARKVLGRKFLAIDGWKLV</sequence>
<proteinExistence type="predicted"/>
<dbReference type="NCBIfam" id="NF041239">
    <property type="entry name" value="Moor_selen_rel"/>
    <property type="match status" value="1"/>
</dbReference>
<keyword evidence="2" id="KW-1185">Reference proteome</keyword>
<protein>
    <submittedName>
        <fullName evidence="1">Uncharacterized protein</fullName>
    </submittedName>
</protein>
<reference evidence="1 2" key="1">
    <citation type="submission" date="2017-01" db="EMBL/GenBank/DDBJ databases">
        <title>Genome sequencing of Rhodoferax fermentans JCM 7819.</title>
        <authorList>
            <person name="Kim Y.J."/>
            <person name="Farh M.E.-A."/>
            <person name="Yang D.-C."/>
        </authorList>
    </citation>
    <scope>NUCLEOTIDE SEQUENCE [LARGE SCALE GENOMIC DNA]</scope>
    <source>
        <strain evidence="1 2">JCM 7819</strain>
    </source>
</reference>
<gene>
    <name evidence="1" type="ORF">RF819_08795</name>
</gene>
<evidence type="ECO:0000313" key="1">
    <source>
        <dbReference type="EMBL" id="OOV06815.1"/>
    </source>
</evidence>
<evidence type="ECO:0000313" key="2">
    <source>
        <dbReference type="Proteomes" id="UP000190750"/>
    </source>
</evidence>
<organism evidence="1 2">
    <name type="scientific">Rhodoferax fermentans</name>
    <dbReference type="NCBI Taxonomy" id="28066"/>
    <lineage>
        <taxon>Bacteria</taxon>
        <taxon>Pseudomonadati</taxon>
        <taxon>Pseudomonadota</taxon>
        <taxon>Betaproteobacteria</taxon>
        <taxon>Burkholderiales</taxon>
        <taxon>Comamonadaceae</taxon>
        <taxon>Rhodoferax</taxon>
    </lineage>
</organism>